<gene>
    <name evidence="7" type="ORF">CB5_LOCUS8456</name>
</gene>
<evidence type="ECO:0000256" key="4">
    <source>
        <dbReference type="ARBA" id="ARBA00023054"/>
    </source>
</evidence>
<dbReference type="PANTHER" id="PTHR33405:SF20">
    <property type="entry name" value="PROTEIN FLX-LIKE 3"/>
    <property type="match status" value="1"/>
</dbReference>
<organism evidence="7">
    <name type="scientific">Ananas comosus var. bracteatus</name>
    <name type="common">red pineapple</name>
    <dbReference type="NCBI Taxonomy" id="296719"/>
    <lineage>
        <taxon>Eukaryota</taxon>
        <taxon>Viridiplantae</taxon>
        <taxon>Streptophyta</taxon>
        <taxon>Embryophyta</taxon>
        <taxon>Tracheophyta</taxon>
        <taxon>Spermatophyta</taxon>
        <taxon>Magnoliopsida</taxon>
        <taxon>Liliopsida</taxon>
        <taxon>Poales</taxon>
        <taxon>Bromeliaceae</taxon>
        <taxon>Bromelioideae</taxon>
        <taxon>Ananas</taxon>
    </lineage>
</organism>
<reference evidence="7" key="1">
    <citation type="submission" date="2020-07" db="EMBL/GenBank/DDBJ databases">
        <authorList>
            <person name="Lin J."/>
        </authorList>
    </citation>
    <scope>NUCLEOTIDE SEQUENCE</scope>
</reference>
<proteinExistence type="inferred from homology"/>
<evidence type="ECO:0000256" key="5">
    <source>
        <dbReference type="ARBA" id="ARBA00023089"/>
    </source>
</evidence>
<keyword evidence="5" id="KW-0287">Flowering</keyword>
<evidence type="ECO:0000256" key="3">
    <source>
        <dbReference type="ARBA" id="ARBA00022782"/>
    </source>
</evidence>
<evidence type="ECO:0000313" key="7">
    <source>
        <dbReference type="EMBL" id="CAD1825245.1"/>
    </source>
</evidence>
<keyword evidence="4 6" id="KW-0175">Coiled coil</keyword>
<accession>A0A6V7P331</accession>
<keyword evidence="2" id="KW-0217">Developmental protein</keyword>
<evidence type="ECO:0008006" key="8">
    <source>
        <dbReference type="Google" id="ProtNLM"/>
    </source>
</evidence>
<feature type="coiled-coil region" evidence="6">
    <location>
        <begin position="57"/>
        <end position="84"/>
    </location>
</feature>
<dbReference type="InterPro" id="IPR040353">
    <property type="entry name" value="FLX/FLX-like"/>
</dbReference>
<protein>
    <recommendedName>
        <fullName evidence="8">Protein FLX-like 3</fullName>
    </recommendedName>
</protein>
<dbReference type="PANTHER" id="PTHR33405">
    <property type="entry name" value="PROTEIN FLX-LIKE 2"/>
    <property type="match status" value="1"/>
</dbReference>
<evidence type="ECO:0000256" key="6">
    <source>
        <dbReference type="SAM" id="Coils"/>
    </source>
</evidence>
<keyword evidence="3" id="KW-0221">Differentiation</keyword>
<dbReference type="GO" id="GO:0009908">
    <property type="term" value="P:flower development"/>
    <property type="evidence" value="ECO:0007669"/>
    <property type="project" value="UniProtKB-KW"/>
</dbReference>
<evidence type="ECO:0000256" key="2">
    <source>
        <dbReference type="ARBA" id="ARBA00022473"/>
    </source>
</evidence>
<dbReference type="GO" id="GO:0030154">
    <property type="term" value="P:cell differentiation"/>
    <property type="evidence" value="ECO:0007669"/>
    <property type="project" value="UniProtKB-KW"/>
</dbReference>
<comment type="similarity">
    <text evidence="1">Belongs to the FLX family.</text>
</comment>
<name>A0A6V7P331_ANACO</name>
<evidence type="ECO:0000256" key="1">
    <source>
        <dbReference type="ARBA" id="ARBA00005405"/>
    </source>
</evidence>
<dbReference type="AlphaFoldDB" id="A0A6V7P331"/>
<sequence>MSAKVQSMTKELKHLQTENQQMPILRAELDGLHQELMRTRTAHEYEMKASAEQMEQKQAMEKNLVSMAREIEKLRAELEKRGRDLFLALMECRKLTLRWGSPVGFARLWCGQGFYGGGPWPPYDSRGFPHH</sequence>
<dbReference type="EMBL" id="LR862144">
    <property type="protein sequence ID" value="CAD1825245.1"/>
    <property type="molecule type" value="Genomic_DNA"/>
</dbReference>